<proteinExistence type="predicted"/>
<protein>
    <submittedName>
        <fullName evidence="2">Uncharacterized protein</fullName>
    </submittedName>
</protein>
<evidence type="ECO:0000256" key="1">
    <source>
        <dbReference type="SAM" id="MobiDB-lite"/>
    </source>
</evidence>
<reference evidence="2" key="1">
    <citation type="submission" date="2015-06" db="UniProtKB">
        <authorList>
            <consortium name="EnsemblPlants"/>
        </authorList>
    </citation>
    <scope>IDENTIFICATION</scope>
</reference>
<evidence type="ECO:0000313" key="2">
    <source>
        <dbReference type="EnsemblPlants" id="EMT12598"/>
    </source>
</evidence>
<feature type="region of interest" description="Disordered" evidence="1">
    <location>
        <begin position="98"/>
        <end position="119"/>
    </location>
</feature>
<name>M8CBW1_AEGTA</name>
<dbReference type="EnsemblPlants" id="EMT12598">
    <property type="protein sequence ID" value="EMT12598"/>
    <property type="gene ID" value="F775_08644"/>
</dbReference>
<feature type="compositionally biased region" description="Polar residues" evidence="1">
    <location>
        <begin position="109"/>
        <end position="119"/>
    </location>
</feature>
<accession>M8CBW1</accession>
<organism evidence="2">
    <name type="scientific">Aegilops tauschii</name>
    <name type="common">Tausch's goatgrass</name>
    <name type="synonym">Aegilops squarrosa</name>
    <dbReference type="NCBI Taxonomy" id="37682"/>
    <lineage>
        <taxon>Eukaryota</taxon>
        <taxon>Viridiplantae</taxon>
        <taxon>Streptophyta</taxon>
        <taxon>Embryophyta</taxon>
        <taxon>Tracheophyta</taxon>
        <taxon>Spermatophyta</taxon>
        <taxon>Magnoliopsida</taxon>
        <taxon>Liliopsida</taxon>
        <taxon>Poales</taxon>
        <taxon>Poaceae</taxon>
        <taxon>BOP clade</taxon>
        <taxon>Pooideae</taxon>
        <taxon>Triticodae</taxon>
        <taxon>Triticeae</taxon>
        <taxon>Triticinae</taxon>
        <taxon>Aegilops</taxon>
    </lineage>
</organism>
<dbReference type="AlphaFoldDB" id="M8CBW1"/>
<sequence length="142" mass="16167">MRIKKDKKLVDGKEDQEQPVQVIDKSLLSFPREAREKSIMKVISYEPNPDNANVHLIVSYHPTIPPFFRLHNIRLREGNRILLPPIRRCKELMEIRRDGEPHSSPAGRPTSSAQGQSQTMAQALGFSSLKMVVRRLASVAML</sequence>